<protein>
    <submittedName>
        <fullName evidence="3">HD domain-containing protein</fullName>
    </submittedName>
</protein>
<evidence type="ECO:0000256" key="1">
    <source>
        <dbReference type="SAM" id="MobiDB-lite"/>
    </source>
</evidence>
<dbReference type="GO" id="GO:0008081">
    <property type="term" value="F:phosphoric diester hydrolase activity"/>
    <property type="evidence" value="ECO:0007669"/>
    <property type="project" value="UniProtKB-ARBA"/>
</dbReference>
<dbReference type="PROSITE" id="PS51832">
    <property type="entry name" value="HD_GYP"/>
    <property type="match status" value="1"/>
</dbReference>
<accession>A0A4Y9SSL8</accession>
<dbReference type="InterPro" id="IPR037522">
    <property type="entry name" value="HD_GYP_dom"/>
</dbReference>
<dbReference type="AlphaFoldDB" id="A0A4Y9SSL8"/>
<dbReference type="Pfam" id="PF13487">
    <property type="entry name" value="HD_5"/>
    <property type="match status" value="1"/>
</dbReference>
<evidence type="ECO:0000259" key="2">
    <source>
        <dbReference type="PROSITE" id="PS51832"/>
    </source>
</evidence>
<keyword evidence="4" id="KW-1185">Reference proteome</keyword>
<dbReference type="PANTHER" id="PTHR43155">
    <property type="entry name" value="CYCLIC DI-GMP PHOSPHODIESTERASE PA4108-RELATED"/>
    <property type="match status" value="1"/>
</dbReference>
<dbReference type="PANTHER" id="PTHR43155:SF2">
    <property type="entry name" value="CYCLIC DI-GMP PHOSPHODIESTERASE PA4108"/>
    <property type="match status" value="1"/>
</dbReference>
<dbReference type="EMBL" id="SPVF01000039">
    <property type="protein sequence ID" value="TFW28204.1"/>
    <property type="molecule type" value="Genomic_DNA"/>
</dbReference>
<feature type="region of interest" description="Disordered" evidence="1">
    <location>
        <begin position="465"/>
        <end position="489"/>
    </location>
</feature>
<gene>
    <name evidence="3" type="ORF">E4L96_02880</name>
</gene>
<dbReference type="Gene3D" id="1.10.3210.10">
    <property type="entry name" value="Hypothetical protein af1432"/>
    <property type="match status" value="1"/>
</dbReference>
<evidence type="ECO:0000313" key="3">
    <source>
        <dbReference type="EMBL" id="TFW28204.1"/>
    </source>
</evidence>
<name>A0A4Y9SSL8_9BURK</name>
<proteinExistence type="predicted"/>
<evidence type="ECO:0000313" key="4">
    <source>
        <dbReference type="Proteomes" id="UP000298438"/>
    </source>
</evidence>
<dbReference type="OrthoDB" id="9780948at2"/>
<dbReference type="CDD" id="cd00077">
    <property type="entry name" value="HDc"/>
    <property type="match status" value="1"/>
</dbReference>
<reference evidence="3 4" key="1">
    <citation type="submission" date="2019-03" db="EMBL/GenBank/DDBJ databases">
        <title>Draft Genome Sequence of Massilia arenosa sp. nov., a Novel Massilia Species Isolated from a Sandy-loam Maize Soil.</title>
        <authorList>
            <person name="Raths R."/>
            <person name="Peta V."/>
            <person name="Bucking H."/>
        </authorList>
    </citation>
    <scope>NUCLEOTIDE SEQUENCE [LARGE SCALE GENOMIC DNA]</scope>
    <source>
        <strain evidence="3 4">MC02</strain>
    </source>
</reference>
<comment type="caution">
    <text evidence="3">The sequence shown here is derived from an EMBL/GenBank/DDBJ whole genome shotgun (WGS) entry which is preliminary data.</text>
</comment>
<dbReference type="Proteomes" id="UP000298438">
    <property type="component" value="Unassembled WGS sequence"/>
</dbReference>
<sequence>MDVLSKRQKPHLNALLIAVSTIALPHGNNSCNLRNSSTAQERAMPDMSLPTAVNPHVLRRLVALAQRQSVLVMEDIFDQRGQKLAAAGDGFTPEVQARITQHKLKRPLEACLGLESAPDAQLIVERARHLIDTCAPLRRILALAVRERSPIHLLATVEFSHSTALLLGLAADGHPQALDHCVLVSLLAIAMARTLRLSEDDQVAAGIAGLLHDLGELYIDPAWLAPGKRLRPHEWAHIVAHPRIGQMLVNELDSFPLAVGRAVAEHHERFNGSGYPRQVGGHSISGPGQAVAVAEMIAGLLNRDQPLERAELALKIIPGEQAHDLVSAVSGALRTQARLEMLDEQIEGGADVERLFWRMQSAHQMAEWLVAGGGHGSAAGRTLIARTLERLEAVQRAFVSTGLDTWMRPGHGLHEGGAAVHFERIVASREIEWRLRDLARDVALQSSGGDQAAFGRLIDLLDGTADEPDDGLAPPCGLHAPAPAVATPA</sequence>
<feature type="domain" description="HD-GYP" evidence="2">
    <location>
        <begin position="155"/>
        <end position="351"/>
    </location>
</feature>
<dbReference type="SUPFAM" id="SSF109604">
    <property type="entry name" value="HD-domain/PDEase-like"/>
    <property type="match status" value="1"/>
</dbReference>
<organism evidence="3 4">
    <name type="scientific">Zemynaea arenosa</name>
    <dbReference type="NCBI Taxonomy" id="2561931"/>
    <lineage>
        <taxon>Bacteria</taxon>
        <taxon>Pseudomonadati</taxon>
        <taxon>Pseudomonadota</taxon>
        <taxon>Betaproteobacteria</taxon>
        <taxon>Burkholderiales</taxon>
        <taxon>Oxalobacteraceae</taxon>
        <taxon>Telluria group</taxon>
        <taxon>Zemynaea</taxon>
    </lineage>
</organism>
<dbReference type="InterPro" id="IPR003607">
    <property type="entry name" value="HD/PDEase_dom"/>
</dbReference>